<dbReference type="PANTHER" id="PTHR47469:SF2">
    <property type="entry name" value="OS06G0597600 PROTEIN"/>
    <property type="match status" value="1"/>
</dbReference>
<dbReference type="Pfam" id="PF22607">
    <property type="entry name" value="FAD_binding-like"/>
    <property type="match status" value="1"/>
</dbReference>
<dbReference type="SUPFAM" id="SSF51905">
    <property type="entry name" value="FAD/NAD(P)-binding domain"/>
    <property type="match status" value="1"/>
</dbReference>
<dbReference type="PANTHER" id="PTHR47469">
    <property type="entry name" value="MONOOXYGENASE-LIKE"/>
    <property type="match status" value="1"/>
</dbReference>
<dbReference type="Proteomes" id="UP000247465">
    <property type="component" value="Chromosome"/>
</dbReference>
<proteinExistence type="predicted"/>
<evidence type="ECO:0000313" key="2">
    <source>
        <dbReference type="EMBL" id="AWT60153.1"/>
    </source>
</evidence>
<dbReference type="Pfam" id="PF13450">
    <property type="entry name" value="NAD_binding_8"/>
    <property type="match status" value="1"/>
</dbReference>
<accession>A0A2Z4AD65</accession>
<dbReference type="EMBL" id="CP029803">
    <property type="protein sequence ID" value="AWT60153.1"/>
    <property type="molecule type" value="Genomic_DNA"/>
</dbReference>
<dbReference type="Gene3D" id="3.30.9.60">
    <property type="match status" value="1"/>
</dbReference>
<dbReference type="InterPro" id="IPR036188">
    <property type="entry name" value="FAD/NAD-bd_sf"/>
</dbReference>
<dbReference type="PRINTS" id="PR00420">
    <property type="entry name" value="RNGMNOXGNASE"/>
</dbReference>
<dbReference type="KEGG" id="mtar:DF168_01354"/>
<dbReference type="AlphaFoldDB" id="A0A2Z4AD65"/>
<protein>
    <submittedName>
        <fullName evidence="2">2,6-dihydroxypyridine 3-monooxygenase</fullName>
        <ecNumber evidence="2">1.14.13.10</ecNumber>
    </submittedName>
</protein>
<dbReference type="SUPFAM" id="SSF54373">
    <property type="entry name" value="FAD-linked reductases, C-terminal domain"/>
    <property type="match status" value="1"/>
</dbReference>
<feature type="domain" description="2,6-dihydroxypyridine 3-monooxygenase substrate binding" evidence="1">
    <location>
        <begin position="174"/>
        <end position="299"/>
    </location>
</feature>
<organism evidence="2 3">
    <name type="scientific">Candidatus Moanibacter tarae</name>
    <dbReference type="NCBI Taxonomy" id="2200854"/>
    <lineage>
        <taxon>Bacteria</taxon>
        <taxon>Pseudomonadati</taxon>
        <taxon>Verrucomicrobiota</taxon>
        <taxon>Opitutia</taxon>
        <taxon>Puniceicoccales</taxon>
        <taxon>Puniceicoccales incertae sedis</taxon>
        <taxon>Candidatus Moanibacter</taxon>
    </lineage>
</organism>
<evidence type="ECO:0000313" key="3">
    <source>
        <dbReference type="Proteomes" id="UP000247465"/>
    </source>
</evidence>
<dbReference type="InterPro" id="IPR054707">
    <property type="entry name" value="DhpH_subs-bd"/>
</dbReference>
<dbReference type="PROSITE" id="PS51257">
    <property type="entry name" value="PROKAR_LIPOPROTEIN"/>
    <property type="match status" value="1"/>
</dbReference>
<dbReference type="InterPro" id="IPR053212">
    <property type="entry name" value="DHP_3-monooxygenase"/>
</dbReference>
<dbReference type="NCBIfam" id="NF005566">
    <property type="entry name" value="PRK07236.1"/>
    <property type="match status" value="1"/>
</dbReference>
<sequence length="419" mass="46655">MSERGVAQGLRTCIIGGSIAGCAAAIELDRAGCDVTVFERSTGSLKDRGAGIGFPFALVEALQERDIFDTKMAILPIRRRDFYTRSGGGRRVLWEQNFDIAATNWDALYRTLRKRVRDDIYHQGCEVTGFQEREGGTVVELASGQDAVFDLVVCADGYMSTGRSILYPDQGLRYAGYIMWRGLIDEQLINDVTVLEGINIFAVTPLGHLIAYLVPGRNGETEVGQRRLNWGWYVNTPEVDLAKSLTDRNGTIHATSLPAGSVSDERISELHEQALRFLPEFIAEMIIRTGRPFIQAIFDGNIPSYRRGNICLLGDASAVVRPHVAAGATKALYSVMSLTEILKANQSLDTALTFWDDEQRLEGDRLVALAQRMGEALQDGTRDWGRMNERDMSRWWETVIKDQRWYATAAICRDGIADS</sequence>
<dbReference type="EC" id="1.14.13.10" evidence="2"/>
<name>A0A2Z4AD65_9BACT</name>
<dbReference type="Gene3D" id="3.50.50.60">
    <property type="entry name" value="FAD/NAD(P)-binding domain"/>
    <property type="match status" value="1"/>
</dbReference>
<evidence type="ECO:0000259" key="1">
    <source>
        <dbReference type="Pfam" id="PF22607"/>
    </source>
</evidence>
<reference evidence="2 3" key="1">
    <citation type="submission" date="2018-06" db="EMBL/GenBank/DDBJ databases">
        <title>Draft Genome Sequence of a Novel Marine Bacterium Related to the Verrucomicrobia.</title>
        <authorList>
            <person name="Vosseberg J."/>
            <person name="Martijn J."/>
            <person name="Ettema T.J.G."/>
        </authorList>
    </citation>
    <scope>NUCLEOTIDE SEQUENCE [LARGE SCALE GENOMIC DNA]</scope>
    <source>
        <strain evidence="2">TARA_B100001123</strain>
    </source>
</reference>
<keyword evidence="2" id="KW-0560">Oxidoreductase</keyword>
<keyword evidence="2" id="KW-0503">Monooxygenase</keyword>
<dbReference type="GO" id="GO:0018663">
    <property type="term" value="F:2,6-dihydroxypyridine 3-monooxygenase activity"/>
    <property type="evidence" value="ECO:0007669"/>
    <property type="project" value="UniProtKB-EC"/>
</dbReference>
<gene>
    <name evidence="2" type="primary">dhpH</name>
    <name evidence="2" type="ORF">DF168_01354</name>
</gene>